<dbReference type="PATRIC" id="fig|272557.25.peg.1728"/>
<accession>Q9Y8M2</accession>
<comment type="similarity">
    <text evidence="1">Belongs to the prokaryotic molybdopterin-containing oxidoreductase family.</text>
</comment>
<dbReference type="SUPFAM" id="SSF53706">
    <property type="entry name" value="Formate dehydrogenase/DMSO reductase, domains 1-3"/>
    <property type="match status" value="1"/>
</dbReference>
<dbReference type="GO" id="GO:0046872">
    <property type="term" value="F:metal ion binding"/>
    <property type="evidence" value="ECO:0007669"/>
    <property type="project" value="UniProtKB-KW"/>
</dbReference>
<dbReference type="PROSITE" id="PS51318">
    <property type="entry name" value="TAT"/>
    <property type="match status" value="1"/>
</dbReference>
<dbReference type="GO" id="GO:0043546">
    <property type="term" value="F:molybdopterin cofactor binding"/>
    <property type="evidence" value="ECO:0007669"/>
    <property type="project" value="InterPro"/>
</dbReference>
<gene>
    <name evidence="10" type="ordered locus">APE_2610</name>
</gene>
<proteinExistence type="inferred from homology"/>
<keyword evidence="3" id="KW-0500">Molybdenum</keyword>
<feature type="domain" description="4Fe-4S Mo/W bis-MGD-type" evidence="9">
    <location>
        <begin position="49"/>
        <end position="143"/>
    </location>
</feature>
<evidence type="ECO:0000256" key="6">
    <source>
        <dbReference type="ARBA" id="ARBA00023002"/>
    </source>
</evidence>
<dbReference type="Pfam" id="PF00384">
    <property type="entry name" value="Molybdopterin"/>
    <property type="match status" value="1"/>
</dbReference>
<dbReference type="InterPro" id="IPR006963">
    <property type="entry name" value="Mopterin_OxRdtase_4Fe-4S_dom"/>
</dbReference>
<dbReference type="InterPro" id="IPR009010">
    <property type="entry name" value="Asp_de-COase-like_dom_sf"/>
</dbReference>
<dbReference type="InterPro" id="IPR041929">
    <property type="entry name" value="Tetrathionate-R_A_N"/>
</dbReference>
<evidence type="ECO:0000259" key="9">
    <source>
        <dbReference type="PROSITE" id="PS51669"/>
    </source>
</evidence>
<dbReference type="AlphaFoldDB" id="Q9Y8M2"/>
<evidence type="ECO:0000313" key="10">
    <source>
        <dbReference type="EMBL" id="BAA81628.1"/>
    </source>
</evidence>
<keyword evidence="11" id="KW-1185">Reference proteome</keyword>
<evidence type="ECO:0000256" key="5">
    <source>
        <dbReference type="ARBA" id="ARBA00022729"/>
    </source>
</evidence>
<dbReference type="CDD" id="cd02758">
    <property type="entry name" value="MopB_Tetrathionate-Ra"/>
    <property type="match status" value="1"/>
</dbReference>
<dbReference type="Gene3D" id="2.40.40.20">
    <property type="match status" value="1"/>
</dbReference>
<dbReference type="InterPro" id="IPR006311">
    <property type="entry name" value="TAT_signal"/>
</dbReference>
<reference evidence="10 11" key="1">
    <citation type="journal article" date="1999" name="DNA Res.">
        <title>Complete genome sequence of an aerobic hyper-thermophilic crenarchaeon, Aeropyrum pernix K1.</title>
        <authorList>
            <person name="Kawarabayasi Y."/>
            <person name="Hino Y."/>
            <person name="Horikawa H."/>
            <person name="Yamazaki S."/>
            <person name="Haikawa Y."/>
            <person name="Jin-no K."/>
            <person name="Takahashi M."/>
            <person name="Sekine M."/>
            <person name="Baba S."/>
            <person name="Ankai A."/>
            <person name="Kosugi H."/>
            <person name="Hosoyama A."/>
            <person name="Fukui S."/>
            <person name="Nagai Y."/>
            <person name="Nishijima K."/>
            <person name="Nakazawa H."/>
            <person name="Takamiya M."/>
            <person name="Masuda S."/>
            <person name="Funahashi T."/>
            <person name="Tanaka T."/>
            <person name="Kudoh Y."/>
            <person name="Yamazaki J."/>
            <person name="Kushida N."/>
            <person name="Oguchi A."/>
            <person name="Aoki K."/>
            <person name="Kubota K."/>
            <person name="Nakamura Y."/>
            <person name="Nomura N."/>
            <person name="Sako Y."/>
            <person name="Kikuchi H."/>
        </authorList>
    </citation>
    <scope>NUCLEOTIDE SEQUENCE [LARGE SCALE GENOMIC DNA]</scope>
    <source>
        <strain evidence="11">ATCC 700893 / DSM 11879 / JCM 9820 / NBRC 100138 / K1</strain>
    </source>
</reference>
<dbReference type="PANTHER" id="PTHR43742:SF9">
    <property type="entry name" value="TETRATHIONATE REDUCTASE SUBUNIT A"/>
    <property type="match status" value="1"/>
</dbReference>
<dbReference type="PROSITE" id="PS51669">
    <property type="entry name" value="4FE4S_MOW_BIS_MGD"/>
    <property type="match status" value="1"/>
</dbReference>
<keyword evidence="4" id="KW-0479">Metal-binding</keyword>
<dbReference type="eggNOG" id="arCOG01491">
    <property type="taxonomic scope" value="Archaea"/>
</dbReference>
<dbReference type="SUPFAM" id="SSF50692">
    <property type="entry name" value="ADC-like"/>
    <property type="match status" value="1"/>
</dbReference>
<evidence type="ECO:0000313" key="11">
    <source>
        <dbReference type="Proteomes" id="UP000002518"/>
    </source>
</evidence>
<keyword evidence="2" id="KW-0004">4Fe-4S</keyword>
<keyword evidence="6" id="KW-0560">Oxidoreductase</keyword>
<evidence type="ECO:0000256" key="8">
    <source>
        <dbReference type="ARBA" id="ARBA00023014"/>
    </source>
</evidence>
<dbReference type="InterPro" id="IPR006657">
    <property type="entry name" value="MoPterin_dinucl-bd_dom"/>
</dbReference>
<dbReference type="Gene3D" id="3.40.50.740">
    <property type="match status" value="2"/>
</dbReference>
<dbReference type="PANTHER" id="PTHR43742">
    <property type="entry name" value="TRIMETHYLAMINE-N-OXIDE REDUCTASE"/>
    <property type="match status" value="1"/>
</dbReference>
<sequence>MVSRRDFVKGSIAIASLLVAGAGLQPVLSQLVRPKFERIAPDLQMGANVRYVYSSCLGCNVRCGIKARVVKVGDLEIVERIEGNPYHPYNRAVSLNGNGKLGSQHLRFYHLPYNTPVKEALTKWHGTLCPRGQDGIYYLYDPYRVLVPLKRAGPRGSGKWKPISWEQLIREVVEGGVIEETGERLPGLRDFFVYGKLREAGFEDPNAILSDMKKDVQEILEYAKKPETSYEDIVMKIEEFKEKWSKILGEKGLKLDDILIDPDRPDLGTKANMVAYLRGRGQGHTDYMSARWIAGFGSVNWLRHTSACQLGYYAANYLWAGYHDIQPDPVSSKVIIMAGASMGRLHPGTTGQGLLISRAGEGDLKIYYVNPTAPRTDAGGNIVWIPIKPGYDAALAFALIRWIIENERYNKEFLEIPNEEAAERKGYPVHSNATWLVIMEEGHEKWGEYLKAKDVGLEDSDKPVVFTGEGLATYDSVDNAEIDWEGEVVLTTGERVKVKTSFRILKDEALSRSIDQWLSVASPYEPGSSEFREWKEKVLEMARDFAEAAPMAGTYVHRGVGMHSNGEYAVWAYRALDTLVGNYHRKGGLLARAGHTKYNSYVYHVDKKGFGEPVKWGPPIDRHKAKYEDTLEYWLKVKKGENPYPAKRPWYPHTPEESYTEIFAGIAEEYPYKMGALILFYANPVLSANYGVKFIEVLKDTKKLPLFIAITTTINETMLYADYIVPDTTYLETGTLGMQYLYASSGGVLLAEAARSPVVMPLTQKIGEPERYASFWEFFIDTGKALGMPGFGKGAIKGLKYHEGKSYDLDSLWDYIMRVYANAAMHAKDMGIIPENVPEEEVKFVEENYPVAKFKHLIPDEWPYVAYMLARGGVFTSYEESFHPNGVSKRKVPSKRKKFKKTLMLWNEDLAKTRNSVTGAKFWGGPKYIPPSTYAPVKGGSKSFYGTPLREIYPESEYPFHLVFTTGPLFTKHRSQFYYAIKQISPENYLVVNPKDAEKLGLETGDVVEVETPTGRFKAPVVVEPTVPPGVIMVPYGMGRWADTVVKKPSYFEVKDSRLASLINELPEREEIPEEAVNPVKKLPELKKKVLFTKSTPAYYNQAEPDKWRFNGITPNVAEMSDPSLGGWPLLSIIGAAQAYYFNVARIRKTGEKHEFEKTYPYIVW</sequence>
<dbReference type="GO" id="GO:0016491">
    <property type="term" value="F:oxidoreductase activity"/>
    <property type="evidence" value="ECO:0007669"/>
    <property type="project" value="UniProtKB-KW"/>
</dbReference>
<dbReference type="InterPro" id="IPR050612">
    <property type="entry name" value="Prok_Mopterin_Oxidored"/>
</dbReference>
<dbReference type="Gene3D" id="3.40.228.10">
    <property type="entry name" value="Dimethylsulfoxide Reductase, domain 2"/>
    <property type="match status" value="1"/>
</dbReference>
<evidence type="ECO:0000256" key="3">
    <source>
        <dbReference type="ARBA" id="ARBA00022505"/>
    </source>
</evidence>
<dbReference type="Pfam" id="PF01568">
    <property type="entry name" value="Molydop_binding"/>
    <property type="match status" value="1"/>
</dbReference>
<evidence type="ECO:0000256" key="4">
    <source>
        <dbReference type="ARBA" id="ARBA00022723"/>
    </source>
</evidence>
<dbReference type="EnsemblBacteria" id="BAA81628">
    <property type="protein sequence ID" value="BAA81628"/>
    <property type="gene ID" value="APE_2610"/>
</dbReference>
<dbReference type="Proteomes" id="UP000002518">
    <property type="component" value="Chromosome"/>
</dbReference>
<dbReference type="KEGG" id="ape:APE_2610"/>
<dbReference type="InterPro" id="IPR006656">
    <property type="entry name" value="Mopterin_OxRdtase"/>
</dbReference>
<dbReference type="RefSeq" id="WP_010867113.1">
    <property type="nucleotide sequence ID" value="NC_000854.2"/>
</dbReference>
<keyword evidence="7" id="KW-0408">Iron</keyword>
<protein>
    <submittedName>
        <fullName evidence="10">Molybdopterin oxidoreductase, molybdopterin binding subunit</fullName>
    </submittedName>
</protein>
<evidence type="ECO:0000256" key="1">
    <source>
        <dbReference type="ARBA" id="ARBA00010312"/>
    </source>
</evidence>
<keyword evidence="5" id="KW-0732">Signal</keyword>
<keyword evidence="8" id="KW-0411">Iron-sulfur</keyword>
<dbReference type="PIR" id="D72496">
    <property type="entry name" value="D72496"/>
</dbReference>
<evidence type="ECO:0000256" key="7">
    <source>
        <dbReference type="ARBA" id="ARBA00023004"/>
    </source>
</evidence>
<dbReference type="GO" id="GO:0051539">
    <property type="term" value="F:4 iron, 4 sulfur cluster binding"/>
    <property type="evidence" value="ECO:0007669"/>
    <property type="project" value="UniProtKB-KW"/>
</dbReference>
<name>Q9Y8M2_AERPE</name>
<dbReference type="SMART" id="SM00926">
    <property type="entry name" value="Molybdop_Fe4S4"/>
    <property type="match status" value="1"/>
</dbReference>
<dbReference type="GeneID" id="1445530"/>
<organism evidence="10 11">
    <name type="scientific">Aeropyrum pernix (strain ATCC 700893 / DSM 11879 / JCM 9820 / NBRC 100138 / K1)</name>
    <dbReference type="NCBI Taxonomy" id="272557"/>
    <lineage>
        <taxon>Archaea</taxon>
        <taxon>Thermoproteota</taxon>
        <taxon>Thermoprotei</taxon>
        <taxon>Desulfurococcales</taxon>
        <taxon>Desulfurococcaceae</taxon>
        <taxon>Aeropyrum</taxon>
    </lineage>
</organism>
<evidence type="ECO:0000256" key="2">
    <source>
        <dbReference type="ARBA" id="ARBA00022485"/>
    </source>
</evidence>
<dbReference type="STRING" id="272557.APE_2610"/>
<dbReference type="EMBL" id="BA000002">
    <property type="protein sequence ID" value="BAA81628.1"/>
    <property type="molecule type" value="Genomic_DNA"/>
</dbReference>
<dbReference type="Gene3D" id="2.20.25.90">
    <property type="entry name" value="ADC-like domains"/>
    <property type="match status" value="1"/>
</dbReference>